<sequence>IGTQAIVPLRTERYLTIKLNGKPLLADKERHSAADIIDTINKKYPKTEDKAVIKI</sequence>
<accession>A0ABR3D606</accession>
<proteinExistence type="predicted"/>
<organism evidence="1 2">
    <name type="scientific">Neurospora intermedia</name>
    <dbReference type="NCBI Taxonomy" id="5142"/>
    <lineage>
        <taxon>Eukaryota</taxon>
        <taxon>Fungi</taxon>
        <taxon>Dikarya</taxon>
        <taxon>Ascomycota</taxon>
        <taxon>Pezizomycotina</taxon>
        <taxon>Sordariomycetes</taxon>
        <taxon>Sordariomycetidae</taxon>
        <taxon>Sordariales</taxon>
        <taxon>Sordariaceae</taxon>
        <taxon>Neurospora</taxon>
    </lineage>
</organism>
<comment type="caution">
    <text evidence="1">The sequence shown here is derived from an EMBL/GenBank/DDBJ whole genome shotgun (WGS) entry which is preliminary data.</text>
</comment>
<evidence type="ECO:0000313" key="1">
    <source>
        <dbReference type="EMBL" id="KAL0468130.1"/>
    </source>
</evidence>
<name>A0ABR3D606_NEUIN</name>
<dbReference type="Proteomes" id="UP001451303">
    <property type="component" value="Unassembled WGS sequence"/>
</dbReference>
<evidence type="ECO:0000313" key="2">
    <source>
        <dbReference type="Proteomes" id="UP001451303"/>
    </source>
</evidence>
<keyword evidence="2" id="KW-1185">Reference proteome</keyword>
<gene>
    <name evidence="1" type="ORF">QR685DRAFT_447282</name>
</gene>
<feature type="non-terminal residue" evidence="1">
    <location>
        <position position="1"/>
    </location>
</feature>
<reference evidence="1 2" key="1">
    <citation type="submission" date="2023-09" db="EMBL/GenBank/DDBJ databases">
        <title>Multi-omics analysis of a traditional fermented food reveals byproduct-associated fungal strains for waste-to-food upcycling.</title>
        <authorList>
            <consortium name="Lawrence Berkeley National Laboratory"/>
            <person name="Rekdal V.M."/>
            <person name="Villalobos-Escobedo J.M."/>
            <person name="Rodriguez-Valeron N."/>
            <person name="Garcia M.O."/>
            <person name="Vasquez D.P."/>
            <person name="Damayanti I."/>
            <person name="Sorensen P.M."/>
            <person name="Baidoo E.E."/>
            <person name="De Carvalho A.C."/>
            <person name="Riley R."/>
            <person name="Lipzen A."/>
            <person name="He G."/>
            <person name="Yan M."/>
            <person name="Haridas S."/>
            <person name="Daum C."/>
            <person name="Yoshinaga Y."/>
            <person name="Ng V."/>
            <person name="Grigoriev I.V."/>
            <person name="Munk R."/>
            <person name="Nuraida L."/>
            <person name="Wijaya C.H."/>
            <person name="Morales P.-C."/>
            <person name="Keasling J.D."/>
        </authorList>
    </citation>
    <scope>NUCLEOTIDE SEQUENCE [LARGE SCALE GENOMIC DNA]</scope>
    <source>
        <strain evidence="1 2">FGSC 2613</strain>
    </source>
</reference>
<dbReference type="EMBL" id="JAVLET010000007">
    <property type="protein sequence ID" value="KAL0468130.1"/>
    <property type="molecule type" value="Genomic_DNA"/>
</dbReference>
<protein>
    <submittedName>
        <fullName evidence="1">Uncharacterized protein</fullName>
    </submittedName>
</protein>